<evidence type="ECO:0008006" key="3">
    <source>
        <dbReference type="Google" id="ProtNLM"/>
    </source>
</evidence>
<evidence type="ECO:0000313" key="1">
    <source>
        <dbReference type="EMBL" id="SDE73556.1"/>
    </source>
</evidence>
<dbReference type="AlphaFoldDB" id="A0A1G7FCH1"/>
<gene>
    <name evidence="1" type="ORF">SAMN05192589_12815</name>
</gene>
<dbReference type="STRING" id="187868.SAMN05192589_12815"/>
<keyword evidence="2" id="KW-1185">Reference proteome</keyword>
<proteinExistence type="predicted"/>
<dbReference type="EMBL" id="FMZC01000028">
    <property type="protein sequence ID" value="SDE73556.1"/>
    <property type="molecule type" value="Genomic_DNA"/>
</dbReference>
<dbReference type="RefSeq" id="WP_092746143.1">
    <property type="nucleotide sequence ID" value="NZ_FMZC01000028.1"/>
</dbReference>
<dbReference type="Proteomes" id="UP000198781">
    <property type="component" value="Unassembled WGS sequence"/>
</dbReference>
<sequence length="189" mass="19692">MTIQPTLSRLIPLTGAIAAAALLTACGSMMSPGMKFSQDSLPEAVKVPAGNKVAMETVGMGDITYECRDKANMPGQTEWVFVGPKAVLNDRSGKQVGTYYGPPATWESQDGSKITATQLAVAPAGTGNLPYQLVKANPATGMGAMSGVTFIQRVALKGGVAPAAACTTANKGDRQTVKYQADYIFWKAA</sequence>
<dbReference type="OrthoDB" id="193535at2"/>
<protein>
    <recommendedName>
        <fullName evidence="3">DUF3455 domain-containing protein</fullName>
    </recommendedName>
</protein>
<accession>A0A1G7FCH1</accession>
<reference evidence="1 2" key="1">
    <citation type="submission" date="2016-10" db="EMBL/GenBank/DDBJ databases">
        <authorList>
            <person name="de Groot N.N."/>
        </authorList>
    </citation>
    <scope>NUCLEOTIDE SEQUENCE [LARGE SCALE GENOMIC DNA]</scope>
    <source>
        <strain evidence="1 2">DSM 16619</strain>
    </source>
</reference>
<organism evidence="1 2">
    <name type="scientific">Paracidovorax valerianellae</name>
    <dbReference type="NCBI Taxonomy" id="187868"/>
    <lineage>
        <taxon>Bacteria</taxon>
        <taxon>Pseudomonadati</taxon>
        <taxon>Pseudomonadota</taxon>
        <taxon>Betaproteobacteria</taxon>
        <taxon>Burkholderiales</taxon>
        <taxon>Comamonadaceae</taxon>
        <taxon>Paracidovorax</taxon>
    </lineage>
</organism>
<dbReference type="Pfam" id="PF11937">
    <property type="entry name" value="DUF3455"/>
    <property type="match status" value="1"/>
</dbReference>
<evidence type="ECO:0000313" key="2">
    <source>
        <dbReference type="Proteomes" id="UP000198781"/>
    </source>
</evidence>
<dbReference type="PANTHER" id="PTHR35567:SF1">
    <property type="entry name" value="CONSERVED FUNGAL PROTEIN (AFU_ORTHOLOGUE AFUA_1G14230)"/>
    <property type="match status" value="1"/>
</dbReference>
<name>A0A1G7FCH1_9BURK</name>
<dbReference type="InterPro" id="IPR021851">
    <property type="entry name" value="DUF3455"/>
</dbReference>
<dbReference type="PANTHER" id="PTHR35567">
    <property type="entry name" value="MALATE DEHYDROGENASE (AFU_ORTHOLOGUE AFUA_2G13800)"/>
    <property type="match status" value="1"/>
</dbReference>